<comment type="caution">
    <text evidence="2">The sequence shown here is derived from an EMBL/GenBank/DDBJ whole genome shotgun (WGS) entry which is preliminary data.</text>
</comment>
<feature type="region of interest" description="Disordered" evidence="1">
    <location>
        <begin position="1"/>
        <end position="56"/>
    </location>
</feature>
<evidence type="ECO:0000313" key="3">
    <source>
        <dbReference type="Proteomes" id="UP001359559"/>
    </source>
</evidence>
<evidence type="ECO:0000256" key="1">
    <source>
        <dbReference type="SAM" id="MobiDB-lite"/>
    </source>
</evidence>
<dbReference type="Proteomes" id="UP001359559">
    <property type="component" value="Unassembled WGS sequence"/>
</dbReference>
<dbReference type="EMBL" id="JAYKXN010000001">
    <property type="protein sequence ID" value="KAK7318308.1"/>
    <property type="molecule type" value="Genomic_DNA"/>
</dbReference>
<reference evidence="2 3" key="1">
    <citation type="submission" date="2024-01" db="EMBL/GenBank/DDBJ databases">
        <title>The genomes of 5 underutilized Papilionoideae crops provide insights into root nodulation and disease resistance.</title>
        <authorList>
            <person name="Yuan L."/>
        </authorList>
    </citation>
    <scope>NUCLEOTIDE SEQUENCE [LARGE SCALE GENOMIC DNA]</scope>
    <source>
        <strain evidence="2">LY-2023</strain>
        <tissue evidence="2">Leaf</tissue>
    </source>
</reference>
<name>A0AAN9KLB1_CLITE</name>
<sequence length="68" mass="7898">MSINRIHRNGAVSPKANGVEPCRFEPVQRSRRRKRFTAQSQRVKSKAANERFHSDRTQGTLQPLFCRC</sequence>
<dbReference type="AlphaFoldDB" id="A0AAN9KLB1"/>
<evidence type="ECO:0000313" key="2">
    <source>
        <dbReference type="EMBL" id="KAK7318308.1"/>
    </source>
</evidence>
<accession>A0AAN9KLB1</accession>
<organism evidence="2 3">
    <name type="scientific">Clitoria ternatea</name>
    <name type="common">Butterfly pea</name>
    <dbReference type="NCBI Taxonomy" id="43366"/>
    <lineage>
        <taxon>Eukaryota</taxon>
        <taxon>Viridiplantae</taxon>
        <taxon>Streptophyta</taxon>
        <taxon>Embryophyta</taxon>
        <taxon>Tracheophyta</taxon>
        <taxon>Spermatophyta</taxon>
        <taxon>Magnoliopsida</taxon>
        <taxon>eudicotyledons</taxon>
        <taxon>Gunneridae</taxon>
        <taxon>Pentapetalae</taxon>
        <taxon>rosids</taxon>
        <taxon>fabids</taxon>
        <taxon>Fabales</taxon>
        <taxon>Fabaceae</taxon>
        <taxon>Papilionoideae</taxon>
        <taxon>50 kb inversion clade</taxon>
        <taxon>NPAAA clade</taxon>
        <taxon>indigoferoid/millettioid clade</taxon>
        <taxon>Phaseoleae</taxon>
        <taxon>Clitoria</taxon>
    </lineage>
</organism>
<gene>
    <name evidence="2" type="ORF">RJT34_03007</name>
</gene>
<feature type="compositionally biased region" description="Basic and acidic residues" evidence="1">
    <location>
        <begin position="47"/>
        <end position="56"/>
    </location>
</feature>
<keyword evidence="3" id="KW-1185">Reference proteome</keyword>
<protein>
    <submittedName>
        <fullName evidence="2">Uncharacterized protein</fullName>
    </submittedName>
</protein>
<proteinExistence type="predicted"/>